<evidence type="ECO:0000313" key="2">
    <source>
        <dbReference type="EMBL" id="KAG2579562.1"/>
    </source>
</evidence>
<protein>
    <submittedName>
        <fullName evidence="2">Uncharacterized protein</fullName>
    </submittedName>
</protein>
<comment type="caution">
    <text evidence="2">The sequence shown here is derived from an EMBL/GenBank/DDBJ whole genome shotgun (WGS) entry which is preliminary data.</text>
</comment>
<proteinExistence type="predicted"/>
<feature type="region of interest" description="Disordered" evidence="1">
    <location>
        <begin position="117"/>
        <end position="189"/>
    </location>
</feature>
<dbReference type="Proteomes" id="UP000823388">
    <property type="component" value="Chromosome 6N"/>
</dbReference>
<feature type="compositionally biased region" description="Low complexity" evidence="1">
    <location>
        <begin position="49"/>
        <end position="66"/>
    </location>
</feature>
<feature type="region of interest" description="Disordered" evidence="1">
    <location>
        <begin position="37"/>
        <end position="73"/>
    </location>
</feature>
<accession>A0A8T0R1U0</accession>
<name>A0A8T0R1U0_PANVG</name>
<dbReference type="AlphaFoldDB" id="A0A8T0R1U0"/>
<evidence type="ECO:0000313" key="3">
    <source>
        <dbReference type="Proteomes" id="UP000823388"/>
    </source>
</evidence>
<organism evidence="2 3">
    <name type="scientific">Panicum virgatum</name>
    <name type="common">Blackwell switchgrass</name>
    <dbReference type="NCBI Taxonomy" id="38727"/>
    <lineage>
        <taxon>Eukaryota</taxon>
        <taxon>Viridiplantae</taxon>
        <taxon>Streptophyta</taxon>
        <taxon>Embryophyta</taxon>
        <taxon>Tracheophyta</taxon>
        <taxon>Spermatophyta</taxon>
        <taxon>Magnoliopsida</taxon>
        <taxon>Liliopsida</taxon>
        <taxon>Poales</taxon>
        <taxon>Poaceae</taxon>
        <taxon>PACMAD clade</taxon>
        <taxon>Panicoideae</taxon>
        <taxon>Panicodae</taxon>
        <taxon>Paniceae</taxon>
        <taxon>Panicinae</taxon>
        <taxon>Panicum</taxon>
        <taxon>Panicum sect. Hiantes</taxon>
    </lineage>
</organism>
<keyword evidence="3" id="KW-1185">Reference proteome</keyword>
<evidence type="ECO:0000256" key="1">
    <source>
        <dbReference type="SAM" id="MobiDB-lite"/>
    </source>
</evidence>
<dbReference type="EMBL" id="CM029048">
    <property type="protein sequence ID" value="KAG2579562.1"/>
    <property type="molecule type" value="Genomic_DNA"/>
</dbReference>
<gene>
    <name evidence="2" type="ORF">PVAP13_6NG269164</name>
</gene>
<reference evidence="2" key="1">
    <citation type="submission" date="2020-05" db="EMBL/GenBank/DDBJ databases">
        <title>WGS assembly of Panicum virgatum.</title>
        <authorList>
            <person name="Lovell J.T."/>
            <person name="Jenkins J."/>
            <person name="Shu S."/>
            <person name="Juenger T.E."/>
            <person name="Schmutz J."/>
        </authorList>
    </citation>
    <scope>NUCLEOTIDE SEQUENCE</scope>
    <source>
        <strain evidence="2">AP13</strain>
    </source>
</reference>
<sequence>MAATPSPNRLALTTLWARSPCRRRAPTCNVAFTTHAGPALASAPQDAKPPTTRGNTTRTRTRTQPSPRHRTASVLPYPRPIALAAADKPPLRRHGRSQVAALKRRKPDVVAAATAGAVKKEEVARSPPCQETPDVPPGPAITPPLCSADQPLCRRCRASAHPDQALAQPGAPATPPHRREPGAPGPARA</sequence>